<comment type="caution">
    <text evidence="2">The sequence shown here is derived from an EMBL/GenBank/DDBJ whole genome shotgun (WGS) entry which is preliminary data.</text>
</comment>
<gene>
    <name evidence="2" type="ORF">CK820_G0034266</name>
</gene>
<name>A0A2J8L154_PANTR</name>
<dbReference type="AlphaFoldDB" id="A0A2J8L154"/>
<evidence type="ECO:0000256" key="1">
    <source>
        <dbReference type="SAM" id="MobiDB-lite"/>
    </source>
</evidence>
<feature type="compositionally biased region" description="Polar residues" evidence="1">
    <location>
        <begin position="45"/>
        <end position="59"/>
    </location>
</feature>
<sequence length="59" mass="6376">MKAQRERLQIPGLTLDCRTSNRKSLIGNGQSPALPRPHSPLSAHAGNSPQDSPRNFSPS</sequence>
<evidence type="ECO:0000313" key="3">
    <source>
        <dbReference type="Proteomes" id="UP000236370"/>
    </source>
</evidence>
<organism evidence="2 3">
    <name type="scientific">Pan troglodytes</name>
    <name type="common">Chimpanzee</name>
    <dbReference type="NCBI Taxonomy" id="9598"/>
    <lineage>
        <taxon>Eukaryota</taxon>
        <taxon>Metazoa</taxon>
        <taxon>Chordata</taxon>
        <taxon>Craniata</taxon>
        <taxon>Vertebrata</taxon>
        <taxon>Euteleostomi</taxon>
        <taxon>Mammalia</taxon>
        <taxon>Eutheria</taxon>
        <taxon>Euarchontoglires</taxon>
        <taxon>Primates</taxon>
        <taxon>Haplorrhini</taxon>
        <taxon>Catarrhini</taxon>
        <taxon>Hominidae</taxon>
        <taxon>Pan</taxon>
    </lineage>
</organism>
<proteinExistence type="predicted"/>
<protein>
    <submittedName>
        <fullName evidence="2">MAST4 isoform 10</fullName>
    </submittedName>
</protein>
<reference evidence="2 3" key="1">
    <citation type="submission" date="2017-12" db="EMBL/GenBank/DDBJ databases">
        <title>High-resolution comparative analysis of great ape genomes.</title>
        <authorList>
            <person name="Pollen A."/>
            <person name="Hastie A."/>
            <person name="Hormozdiari F."/>
            <person name="Dougherty M."/>
            <person name="Liu R."/>
            <person name="Chaisson M."/>
            <person name="Hoppe E."/>
            <person name="Hill C."/>
            <person name="Pang A."/>
            <person name="Hillier L."/>
            <person name="Baker C."/>
            <person name="Armstrong J."/>
            <person name="Shendure J."/>
            <person name="Paten B."/>
            <person name="Wilson R."/>
            <person name="Chao H."/>
            <person name="Schneider V."/>
            <person name="Ventura M."/>
            <person name="Kronenberg Z."/>
            <person name="Murali S."/>
            <person name="Gordon D."/>
            <person name="Cantsilieris S."/>
            <person name="Munson K."/>
            <person name="Nelson B."/>
            <person name="Raja A."/>
            <person name="Underwood J."/>
            <person name="Diekhans M."/>
            <person name="Fiddes I."/>
            <person name="Haussler D."/>
            <person name="Eichler E."/>
        </authorList>
    </citation>
    <scope>NUCLEOTIDE SEQUENCE [LARGE SCALE GENOMIC DNA]</scope>
    <source>
        <strain evidence="2">Yerkes chimp pedigree #C0471</strain>
    </source>
</reference>
<feature type="non-terminal residue" evidence="2">
    <location>
        <position position="59"/>
    </location>
</feature>
<feature type="region of interest" description="Disordered" evidence="1">
    <location>
        <begin position="1"/>
        <end position="59"/>
    </location>
</feature>
<evidence type="ECO:0000313" key="2">
    <source>
        <dbReference type="EMBL" id="PNI40997.1"/>
    </source>
</evidence>
<dbReference type="EMBL" id="NBAG03000320">
    <property type="protein sequence ID" value="PNI40997.1"/>
    <property type="molecule type" value="Genomic_DNA"/>
</dbReference>
<accession>A0A2J8L154</accession>
<dbReference type="Proteomes" id="UP000236370">
    <property type="component" value="Unassembled WGS sequence"/>
</dbReference>